<feature type="transmembrane region" description="Helical" evidence="1">
    <location>
        <begin position="97"/>
        <end position="116"/>
    </location>
</feature>
<keyword evidence="1" id="KW-1133">Transmembrane helix</keyword>
<organism evidence="3 4">
    <name type="scientific">Weeksella virosa (strain ATCC 43766 / DSM 16922 / JCM 21250 / CCUG 30538 / CDC 9751 / IAM 14551 / NBRC 16016 / NCTC 11634 / CL345/78)</name>
    <dbReference type="NCBI Taxonomy" id="865938"/>
    <lineage>
        <taxon>Bacteria</taxon>
        <taxon>Pseudomonadati</taxon>
        <taxon>Bacteroidota</taxon>
        <taxon>Flavobacteriia</taxon>
        <taxon>Flavobacteriales</taxon>
        <taxon>Weeksellaceae</taxon>
        <taxon>Weeksella</taxon>
    </lineage>
</organism>
<reference evidence="4" key="2">
    <citation type="journal article" date="2011" name="Stand. Genomic Sci.">
        <title>Complete genome sequence of Weeksella virosa type strain (9751T).</title>
        <authorList>
            <person name="Lang E."/>
            <person name="Teshima H."/>
            <person name="Lucas S."/>
            <person name="Lapidus A."/>
            <person name="Hammon N."/>
            <person name="Deshpande S."/>
            <person name="Nolan M."/>
            <person name="Cheng J."/>
            <person name="Pitluck S."/>
            <person name="Liolios K."/>
            <person name="Pagani I."/>
            <person name="Mikhailova N."/>
            <person name="Ivanova N."/>
            <person name="Mavromatis K."/>
            <person name="Pati A."/>
            <person name="Tapia R."/>
            <person name="Han C."/>
            <person name="Goodwin L."/>
            <person name="Chen A."/>
            <person name="Palaniappan K."/>
            <person name="Land M."/>
            <person name="Hauser L."/>
            <person name="Chang Y."/>
            <person name="Jeffries C."/>
            <person name="Brambilla E."/>
            <person name="Kopitz M."/>
            <person name="Rohde M."/>
            <person name="Goker M."/>
            <person name="Tindall B."/>
            <person name="Detter J."/>
            <person name="Woyke T."/>
            <person name="Bristow J."/>
            <person name="Eisen J."/>
            <person name="Markowitz V."/>
            <person name="Hugenholtz P."/>
            <person name="Klenk H."/>
            <person name="Kyrpides N."/>
        </authorList>
    </citation>
    <scope>NUCLEOTIDE SEQUENCE [LARGE SCALE GENOMIC DNA]</scope>
    <source>
        <strain evidence="4">ATCC 43766 / DSM 16922 / JCM 21250 / NBRC 16016 / NCTC 11634 / CL345/78</strain>
    </source>
</reference>
<dbReference type="OrthoDB" id="9808690at2"/>
<dbReference type="KEGG" id="wvi:Weevi_2048"/>
<dbReference type="STRING" id="865938.Weevi_2048"/>
<accession>F0P1S6</accession>
<dbReference type="Pfam" id="PF07853">
    <property type="entry name" value="DUF1648"/>
    <property type="match status" value="1"/>
</dbReference>
<sequence>MEQLQKTYYDFLIEIITYIVIIVSVVFLFINYQQLPTTIPIHFNARGEVDGVGEKYTLYILVLIQIILFIGLNFLSKKPHLYNYPVPLPTIIKHNNINWQVVLFGCLTCLLVLFFSC</sequence>
<dbReference type="eggNOG" id="COG4194">
    <property type="taxonomic scope" value="Bacteria"/>
</dbReference>
<dbReference type="InterPro" id="IPR012867">
    <property type="entry name" value="DUF1648"/>
</dbReference>
<dbReference type="HOGENOM" id="CLU_2083906_0_0_10"/>
<feature type="domain" description="DUF1648" evidence="2">
    <location>
        <begin position="19"/>
        <end position="66"/>
    </location>
</feature>
<reference evidence="3 4" key="1">
    <citation type="journal article" date="2011" name="Stand. Genomic Sci.">
        <title>Complete genome sequence of Weeksella virosa type strain (9751).</title>
        <authorList>
            <person name="Lang E."/>
            <person name="Teshima H."/>
            <person name="Lucas S."/>
            <person name="Lapidus A."/>
            <person name="Hammon N."/>
            <person name="Deshpande S."/>
            <person name="Nolan M."/>
            <person name="Cheng J.F."/>
            <person name="Pitluck S."/>
            <person name="Liolios K."/>
            <person name="Pagani I."/>
            <person name="Mikhailova N."/>
            <person name="Ivanova N."/>
            <person name="Mavromatis K."/>
            <person name="Pati A."/>
            <person name="Tapia R."/>
            <person name="Han C."/>
            <person name="Goodwin L."/>
            <person name="Chen A."/>
            <person name="Palaniappan K."/>
            <person name="Land M."/>
            <person name="Hauser L."/>
            <person name="Chang Y.J."/>
            <person name="Jeffries C.D."/>
            <person name="Brambilla E.M."/>
            <person name="Kopitz M."/>
            <person name="Rohde M."/>
            <person name="Goker M."/>
            <person name="Tindall B.J."/>
            <person name="Detter J.C."/>
            <person name="Woyke T."/>
            <person name="Bristow J."/>
            <person name="Eisen J.A."/>
            <person name="Markowitz V."/>
            <person name="Hugenholtz P."/>
            <person name="Klenk H.P."/>
            <person name="Kyrpides N.C."/>
        </authorList>
    </citation>
    <scope>NUCLEOTIDE SEQUENCE [LARGE SCALE GENOMIC DNA]</scope>
    <source>
        <strain evidence="4">ATCC 43766 / DSM 16922 / JCM 21250 / NBRC 16016 / NCTC 11634 / CL345/78</strain>
    </source>
</reference>
<keyword evidence="1" id="KW-0812">Transmembrane</keyword>
<evidence type="ECO:0000313" key="4">
    <source>
        <dbReference type="Proteomes" id="UP000008641"/>
    </source>
</evidence>
<dbReference type="AlphaFoldDB" id="F0P1S6"/>
<feature type="transmembrane region" description="Helical" evidence="1">
    <location>
        <begin position="12"/>
        <end position="30"/>
    </location>
</feature>
<proteinExistence type="predicted"/>
<name>F0P1S6_WEEVC</name>
<evidence type="ECO:0000256" key="1">
    <source>
        <dbReference type="SAM" id="Phobius"/>
    </source>
</evidence>
<dbReference type="Proteomes" id="UP000008641">
    <property type="component" value="Chromosome"/>
</dbReference>
<keyword evidence="1" id="KW-0472">Membrane</keyword>
<evidence type="ECO:0000313" key="3">
    <source>
        <dbReference type="EMBL" id="ADX68723.1"/>
    </source>
</evidence>
<dbReference type="RefSeq" id="WP_013599111.1">
    <property type="nucleotide sequence ID" value="NC_015144.1"/>
</dbReference>
<gene>
    <name evidence="3" type="ordered locus">Weevi_2048</name>
</gene>
<evidence type="ECO:0000259" key="2">
    <source>
        <dbReference type="Pfam" id="PF07853"/>
    </source>
</evidence>
<dbReference type="EMBL" id="CP002455">
    <property type="protein sequence ID" value="ADX68723.1"/>
    <property type="molecule type" value="Genomic_DNA"/>
</dbReference>
<feature type="transmembrane region" description="Helical" evidence="1">
    <location>
        <begin position="56"/>
        <end position="76"/>
    </location>
</feature>
<keyword evidence="4" id="KW-1185">Reference proteome</keyword>
<protein>
    <recommendedName>
        <fullName evidence="2">DUF1648 domain-containing protein</fullName>
    </recommendedName>
</protein>